<protein>
    <submittedName>
        <fullName evidence="1">Uncharacterized protein</fullName>
    </submittedName>
</protein>
<evidence type="ECO:0000313" key="1">
    <source>
        <dbReference type="EMBL" id="SKA19150.1"/>
    </source>
</evidence>
<keyword evidence="2" id="KW-1185">Reference proteome</keyword>
<organism evidence="1 2">
    <name type="scientific">Carboxydocella sporoproducens DSM 16521</name>
    <dbReference type="NCBI Taxonomy" id="1121270"/>
    <lineage>
        <taxon>Bacteria</taxon>
        <taxon>Bacillati</taxon>
        <taxon>Bacillota</taxon>
        <taxon>Clostridia</taxon>
        <taxon>Eubacteriales</taxon>
        <taxon>Clostridiales Family XVI. Incertae Sedis</taxon>
        <taxon>Carboxydocella</taxon>
    </lineage>
</organism>
<dbReference type="Proteomes" id="UP000189933">
    <property type="component" value="Unassembled WGS sequence"/>
</dbReference>
<name>A0A1T4RT41_9FIRM</name>
<proteinExistence type="predicted"/>
<accession>A0A1T4RT41</accession>
<reference evidence="2" key="1">
    <citation type="submission" date="2017-02" db="EMBL/GenBank/DDBJ databases">
        <authorList>
            <person name="Varghese N."/>
            <person name="Submissions S."/>
        </authorList>
    </citation>
    <scope>NUCLEOTIDE SEQUENCE [LARGE SCALE GENOMIC DNA]</scope>
    <source>
        <strain evidence="2">DSM 16521</strain>
    </source>
</reference>
<sequence length="52" mass="5506">MAHECNIISNTCPQCGFKLKGNEMKCPRCAKVLIQIGSCSGACGSCNQRSGQ</sequence>
<evidence type="ECO:0000313" key="2">
    <source>
        <dbReference type="Proteomes" id="UP000189933"/>
    </source>
</evidence>
<dbReference type="EMBL" id="FUXM01000035">
    <property type="protein sequence ID" value="SKA19150.1"/>
    <property type="molecule type" value="Genomic_DNA"/>
</dbReference>
<gene>
    <name evidence="1" type="ORF">SAMN02745885_02250</name>
</gene>
<dbReference type="AlphaFoldDB" id="A0A1T4RT41"/>